<reference evidence="8" key="5">
    <citation type="submission" date="2025-09" db="UniProtKB">
        <authorList>
            <consortium name="Ensembl"/>
        </authorList>
    </citation>
    <scope>IDENTIFICATION</scope>
</reference>
<dbReference type="GO" id="GO:0016020">
    <property type="term" value="C:membrane"/>
    <property type="evidence" value="ECO:0007669"/>
    <property type="project" value="TreeGrafter"/>
</dbReference>
<dbReference type="PANTHER" id="PTHR10628:SF23">
    <property type="entry name" value="SIALIDASE-3"/>
    <property type="match status" value="1"/>
</dbReference>
<keyword evidence="5" id="KW-0326">Glycosidase</keyword>
<evidence type="ECO:0000259" key="7">
    <source>
        <dbReference type="Pfam" id="PF13088"/>
    </source>
</evidence>
<keyword evidence="9" id="KW-1185">Reference proteome</keyword>
<dbReference type="GO" id="GO:0005737">
    <property type="term" value="C:cytoplasm"/>
    <property type="evidence" value="ECO:0007669"/>
    <property type="project" value="TreeGrafter"/>
</dbReference>
<evidence type="ECO:0000256" key="5">
    <source>
        <dbReference type="ARBA" id="ARBA00023295"/>
    </source>
</evidence>
<reference evidence="9" key="3">
    <citation type="journal article" date="2014" name="Nature">
        <title>Elephant shark genome provides unique insights into gnathostome evolution.</title>
        <authorList>
            <consortium name="International Elephant Shark Genome Sequencing Consortium"/>
            <person name="Venkatesh B."/>
            <person name="Lee A.P."/>
            <person name="Ravi V."/>
            <person name="Maurya A.K."/>
            <person name="Lian M.M."/>
            <person name="Swann J.B."/>
            <person name="Ohta Y."/>
            <person name="Flajnik M.F."/>
            <person name="Sutoh Y."/>
            <person name="Kasahara M."/>
            <person name="Hoon S."/>
            <person name="Gangu V."/>
            <person name="Roy S.W."/>
            <person name="Irimia M."/>
            <person name="Korzh V."/>
            <person name="Kondrychyn I."/>
            <person name="Lim Z.W."/>
            <person name="Tay B.H."/>
            <person name="Tohari S."/>
            <person name="Kong K.W."/>
            <person name="Ho S."/>
            <person name="Lorente-Galdos B."/>
            <person name="Quilez J."/>
            <person name="Marques-Bonet T."/>
            <person name="Raney B.J."/>
            <person name="Ingham P.W."/>
            <person name="Tay A."/>
            <person name="Hillier L.W."/>
            <person name="Minx P."/>
            <person name="Boehm T."/>
            <person name="Wilson R.K."/>
            <person name="Brenner S."/>
            <person name="Warren W.C."/>
        </authorList>
    </citation>
    <scope>NUCLEOTIDE SEQUENCE [LARGE SCALE GENOMIC DNA]</scope>
</reference>
<evidence type="ECO:0000256" key="6">
    <source>
        <dbReference type="SAM" id="MobiDB-lite"/>
    </source>
</evidence>
<keyword evidence="4" id="KW-0443">Lipid metabolism</keyword>
<dbReference type="PANTHER" id="PTHR10628">
    <property type="entry name" value="SIALIDASE"/>
    <property type="match status" value="1"/>
</dbReference>
<reference evidence="9" key="1">
    <citation type="journal article" date="2006" name="Science">
        <title>Ancient noncoding elements conserved in the human genome.</title>
        <authorList>
            <person name="Venkatesh B."/>
            <person name="Kirkness E.F."/>
            <person name="Loh Y.H."/>
            <person name="Halpern A.L."/>
            <person name="Lee A.P."/>
            <person name="Johnson J."/>
            <person name="Dandona N."/>
            <person name="Viswanathan L.D."/>
            <person name="Tay A."/>
            <person name="Venter J.C."/>
            <person name="Strausberg R.L."/>
            <person name="Brenner S."/>
        </authorList>
    </citation>
    <scope>NUCLEOTIDE SEQUENCE [LARGE SCALE GENOMIC DNA]</scope>
</reference>
<dbReference type="GO" id="GO:0009313">
    <property type="term" value="P:oligosaccharide catabolic process"/>
    <property type="evidence" value="ECO:0007669"/>
    <property type="project" value="TreeGrafter"/>
</dbReference>
<dbReference type="AlphaFoldDB" id="A0A4W3IXT7"/>
<dbReference type="EC" id="3.2.1.18" evidence="3"/>
<evidence type="ECO:0000313" key="8">
    <source>
        <dbReference type="Ensembl" id="ENSCMIP00000030953.1"/>
    </source>
</evidence>
<dbReference type="SUPFAM" id="SSF50939">
    <property type="entry name" value="Sialidases"/>
    <property type="match status" value="1"/>
</dbReference>
<dbReference type="CDD" id="cd15482">
    <property type="entry name" value="Sialidase_non-viral"/>
    <property type="match status" value="1"/>
</dbReference>
<keyword evidence="5" id="KW-0378">Hydrolase</keyword>
<organism evidence="8 9">
    <name type="scientific">Callorhinchus milii</name>
    <name type="common">Ghost shark</name>
    <dbReference type="NCBI Taxonomy" id="7868"/>
    <lineage>
        <taxon>Eukaryota</taxon>
        <taxon>Metazoa</taxon>
        <taxon>Chordata</taxon>
        <taxon>Craniata</taxon>
        <taxon>Vertebrata</taxon>
        <taxon>Chondrichthyes</taxon>
        <taxon>Holocephali</taxon>
        <taxon>Chimaeriformes</taxon>
        <taxon>Callorhinchidae</taxon>
        <taxon>Callorhinchus</taxon>
    </lineage>
</organism>
<dbReference type="Gene3D" id="2.120.10.10">
    <property type="match status" value="1"/>
</dbReference>
<dbReference type="InterPro" id="IPR026856">
    <property type="entry name" value="Sialidase_fam"/>
</dbReference>
<evidence type="ECO:0000256" key="2">
    <source>
        <dbReference type="ARBA" id="ARBA00009348"/>
    </source>
</evidence>
<comment type="similarity">
    <text evidence="2">Belongs to the glycosyl hydrolase 33 family.</text>
</comment>
<dbReference type="GO" id="GO:0004308">
    <property type="term" value="F:exo-alpha-sialidase activity"/>
    <property type="evidence" value="ECO:0007669"/>
    <property type="project" value="UniProtKB-EC"/>
</dbReference>
<dbReference type="InterPro" id="IPR036278">
    <property type="entry name" value="Sialidase_sf"/>
</dbReference>
<protein>
    <recommendedName>
        <fullName evidence="3">exo-alpha-sialidase</fullName>
        <ecNumber evidence="3">3.2.1.18</ecNumber>
    </recommendedName>
</protein>
<feature type="region of interest" description="Disordered" evidence="6">
    <location>
        <begin position="28"/>
        <end position="74"/>
    </location>
</feature>
<feature type="domain" description="Sialidase" evidence="7">
    <location>
        <begin position="224"/>
        <end position="471"/>
    </location>
</feature>
<reference evidence="9" key="2">
    <citation type="journal article" date="2007" name="PLoS Biol.">
        <title>Survey sequencing and comparative analysis of the elephant shark (Callorhinchus milii) genome.</title>
        <authorList>
            <person name="Venkatesh B."/>
            <person name="Kirkness E.F."/>
            <person name="Loh Y.H."/>
            <person name="Halpern A.L."/>
            <person name="Lee A.P."/>
            <person name="Johnson J."/>
            <person name="Dandona N."/>
            <person name="Viswanathan L.D."/>
            <person name="Tay A."/>
            <person name="Venter J.C."/>
            <person name="Strausberg R.L."/>
            <person name="Brenner S."/>
        </authorList>
    </citation>
    <scope>NUCLEOTIDE SEQUENCE [LARGE SCALE GENOMIC DNA]</scope>
</reference>
<dbReference type="InParanoid" id="A0A4W3IXT7"/>
<evidence type="ECO:0000256" key="1">
    <source>
        <dbReference type="ARBA" id="ARBA00000427"/>
    </source>
</evidence>
<evidence type="ECO:0000313" key="9">
    <source>
        <dbReference type="Proteomes" id="UP000314986"/>
    </source>
</evidence>
<dbReference type="GO" id="GO:0006689">
    <property type="term" value="P:ganglioside catabolic process"/>
    <property type="evidence" value="ECO:0007669"/>
    <property type="project" value="TreeGrafter"/>
</dbReference>
<comment type="catalytic activity">
    <reaction evidence="1">
        <text>Hydrolysis of alpha-(2-&gt;3)-, alpha-(2-&gt;6)-, alpha-(2-&gt;8)- glycosidic linkages of terminal sialic acid residues in oligosaccharides, glycoproteins, glycolipids, colominic acid and synthetic substrates.</text>
        <dbReference type="EC" id="3.2.1.18"/>
    </reaction>
</comment>
<proteinExistence type="inferred from homology"/>
<sequence>MLVGRDLPLSITRDSILSLLGDSHFLPNPGSFGPPTPPHTRVSLRPRDSLPTHSSTHQGLFPLQGLSPHPSLDTRVSLSHRVSVPNTRVSLAPAPHPVVHSLSPTPGSLAPPLEISTQTSFPCSLPIVSVLALAPPLELSTLTPFPCSLPIVSVLALTPPLEIPFPALSHQSKTFLAMAEKRKSSNDVDALGLVLRRGLHLIRAEIEWICPWDDVVELETALLLGCRTMGPCPVYDRDQRVMFLFFTCIENGVDPRLCMVKSSDAGVTWSELVDLTNDVIGDKISTGHIAGKWATHAVGQGYAYLIQQSHCMGKSTYTHPHSLYLYSEDHGQTWLVSELVSELQTLECEAAEITRPDASPQLYLNTRIKKQGLRAEVVSLEPGSLHKPTLAQELVETGYNGCQGSVVSFPGPSPSPTHSNNQPFWLVFTHPTDKKDRVDLGVCVNLLSHPTPGWSKPWLINRGTSAYSDLAYVATCRADDMGAFGCLFKRGDSNYWEQIVFCLFTKLHSYH</sequence>
<dbReference type="GeneTree" id="ENSGT00950000182944"/>
<evidence type="ECO:0000256" key="3">
    <source>
        <dbReference type="ARBA" id="ARBA00012733"/>
    </source>
</evidence>
<dbReference type="Pfam" id="PF13088">
    <property type="entry name" value="BNR_2"/>
    <property type="match status" value="1"/>
</dbReference>
<dbReference type="Proteomes" id="UP000314986">
    <property type="component" value="Unassembled WGS sequence"/>
</dbReference>
<dbReference type="InterPro" id="IPR011040">
    <property type="entry name" value="Sialidase"/>
</dbReference>
<accession>A0A4W3IXT7</accession>
<reference evidence="8" key="4">
    <citation type="submission" date="2025-08" db="UniProtKB">
        <authorList>
            <consortium name="Ensembl"/>
        </authorList>
    </citation>
    <scope>IDENTIFICATION</scope>
</reference>
<dbReference type="STRING" id="7868.ENSCMIP00000030953"/>
<name>A0A4W3IXT7_CALMI</name>
<evidence type="ECO:0000256" key="4">
    <source>
        <dbReference type="ARBA" id="ARBA00022963"/>
    </source>
</evidence>
<keyword evidence="4" id="KW-0442">Lipid degradation</keyword>
<dbReference type="Ensembl" id="ENSCMIT00000031425.1">
    <property type="protein sequence ID" value="ENSCMIP00000030953.1"/>
    <property type="gene ID" value="ENSCMIG00000013307.1"/>
</dbReference>